<accession>A0A0M9CIJ0</accession>
<keyword evidence="1" id="KW-0812">Transmembrane</keyword>
<comment type="caution">
    <text evidence="2">The sequence shown here is derived from an EMBL/GenBank/DDBJ whole genome shotgun (WGS) entry which is preliminary data.</text>
</comment>
<dbReference type="STRING" id="1300348.I602_2429"/>
<feature type="transmembrane region" description="Helical" evidence="1">
    <location>
        <begin position="21"/>
        <end position="40"/>
    </location>
</feature>
<dbReference type="PATRIC" id="fig|1300348.6.peg.2430"/>
<evidence type="ECO:0000313" key="4">
    <source>
        <dbReference type="Proteomes" id="UP000037716"/>
    </source>
</evidence>
<reference evidence="3 5" key="2">
    <citation type="submission" date="2016-10" db="EMBL/GenBank/DDBJ databases">
        <authorList>
            <person name="Varghese N."/>
            <person name="Submissions S."/>
        </authorList>
    </citation>
    <scope>NUCLEOTIDE SEQUENCE [LARGE SCALE GENOMIC DNA]</scope>
    <source>
        <strain evidence="3 5">DSW-5</strain>
    </source>
</reference>
<protein>
    <submittedName>
        <fullName evidence="2">Uncharacterized protein</fullName>
    </submittedName>
</protein>
<organism evidence="2 4">
    <name type="scientific">Polaribacter dokdonensis DSW-5</name>
    <dbReference type="NCBI Taxonomy" id="1300348"/>
    <lineage>
        <taxon>Bacteria</taxon>
        <taxon>Pseudomonadati</taxon>
        <taxon>Bacteroidota</taxon>
        <taxon>Flavobacteriia</taxon>
        <taxon>Flavobacteriales</taxon>
        <taxon>Flavobacteriaceae</taxon>
    </lineage>
</organism>
<dbReference type="EMBL" id="FNUE01000002">
    <property type="protein sequence ID" value="SEE53654.1"/>
    <property type="molecule type" value="Genomic_DNA"/>
</dbReference>
<evidence type="ECO:0000256" key="1">
    <source>
        <dbReference type="SAM" id="Phobius"/>
    </source>
</evidence>
<proteinExistence type="predicted"/>
<name>A0A0M9CIJ0_9FLAO</name>
<evidence type="ECO:0000313" key="5">
    <source>
        <dbReference type="Proteomes" id="UP000183071"/>
    </source>
</evidence>
<dbReference type="EMBL" id="LGBR01000001">
    <property type="protein sequence ID" value="KOY52869.1"/>
    <property type="molecule type" value="Genomic_DNA"/>
</dbReference>
<dbReference type="Proteomes" id="UP000183071">
    <property type="component" value="Unassembled WGS sequence"/>
</dbReference>
<gene>
    <name evidence="2" type="ORF">I602_2429</name>
    <name evidence="3" type="ORF">SAMN05444353_2203</name>
</gene>
<keyword evidence="1" id="KW-0472">Membrane</keyword>
<evidence type="ECO:0000313" key="3">
    <source>
        <dbReference type="EMBL" id="SEE53654.1"/>
    </source>
</evidence>
<dbReference type="AlphaFoldDB" id="A0A0M9CIJ0"/>
<reference evidence="2 4" key="1">
    <citation type="submission" date="2015-07" db="EMBL/GenBank/DDBJ databases">
        <title>Genome of Polaribacter dokdonenesis DSW-5, isolated from seawater off Dokdo in Korea.</title>
        <authorList>
            <person name="Yoon K."/>
            <person name="Song J.Y."/>
            <person name="Kim J.F."/>
        </authorList>
    </citation>
    <scope>NUCLEOTIDE SEQUENCE [LARGE SCALE GENOMIC DNA]</scope>
    <source>
        <strain evidence="2 4">DSW-5</strain>
    </source>
</reference>
<sequence length="41" mass="4766">MENSKIKDLRFTAEKLKLRDASFKLLILTVSIIFLIETLVN</sequence>
<keyword evidence="5" id="KW-1185">Reference proteome</keyword>
<dbReference type="Proteomes" id="UP000037716">
    <property type="component" value="Unassembled WGS sequence"/>
</dbReference>
<evidence type="ECO:0000313" key="2">
    <source>
        <dbReference type="EMBL" id="KOY52869.1"/>
    </source>
</evidence>
<keyword evidence="1" id="KW-1133">Transmembrane helix</keyword>